<dbReference type="SUPFAM" id="SSF144217">
    <property type="entry name" value="CSL zinc finger"/>
    <property type="match status" value="1"/>
</dbReference>
<dbReference type="HOGENOM" id="CLU_017633_7_0_1"/>
<evidence type="ECO:0000256" key="10">
    <source>
        <dbReference type="ARBA" id="ARBA00023004"/>
    </source>
</evidence>
<dbReference type="PANTHER" id="PTHR21454">
    <property type="entry name" value="DPH3 HOMOLOG-RELATED"/>
    <property type="match status" value="1"/>
</dbReference>
<evidence type="ECO:0000256" key="7">
    <source>
        <dbReference type="ARBA" id="ARBA00022490"/>
    </source>
</evidence>
<dbReference type="InterPro" id="IPR036869">
    <property type="entry name" value="J_dom_sf"/>
</dbReference>
<dbReference type="Proteomes" id="UP000002668">
    <property type="component" value="Genome"/>
</dbReference>
<evidence type="ECO:0000256" key="4">
    <source>
        <dbReference type="ARBA" id="ARBA00005156"/>
    </source>
</evidence>
<name>E4ZGC9_LEPMJ</name>
<dbReference type="GeneID" id="13291967"/>
<dbReference type="GO" id="GO:0005737">
    <property type="term" value="C:cytoplasm"/>
    <property type="evidence" value="ECO:0007669"/>
    <property type="project" value="UniProtKB-SubCell"/>
</dbReference>
<feature type="compositionally biased region" description="Basic and acidic residues" evidence="12">
    <location>
        <begin position="211"/>
        <end position="226"/>
    </location>
</feature>
<evidence type="ECO:0000256" key="2">
    <source>
        <dbReference type="ARBA" id="ARBA00004123"/>
    </source>
</evidence>
<feature type="compositionally biased region" description="Basic and acidic residues" evidence="12">
    <location>
        <begin position="49"/>
        <end position="67"/>
    </location>
</feature>
<evidence type="ECO:0000259" key="13">
    <source>
        <dbReference type="PROSITE" id="PS50076"/>
    </source>
</evidence>
<dbReference type="PROSITE" id="PS51074">
    <property type="entry name" value="DPH_MB"/>
    <property type="match status" value="1"/>
</dbReference>
<comment type="similarity">
    <text evidence="5">Belongs to the DPH4 family.</text>
</comment>
<dbReference type="STRING" id="985895.E4ZGC9"/>
<dbReference type="InterPro" id="IPR001623">
    <property type="entry name" value="DnaJ_domain"/>
</dbReference>
<dbReference type="Gene3D" id="1.10.287.110">
    <property type="entry name" value="DnaJ domain"/>
    <property type="match status" value="1"/>
</dbReference>
<keyword evidence="11" id="KW-0539">Nucleus</keyword>
<evidence type="ECO:0000313" key="16">
    <source>
        <dbReference type="Proteomes" id="UP000002668"/>
    </source>
</evidence>
<feature type="compositionally biased region" description="Low complexity" evidence="12">
    <location>
        <begin position="82"/>
        <end position="91"/>
    </location>
</feature>
<feature type="domain" description="J" evidence="13">
    <location>
        <begin position="6"/>
        <end position="118"/>
    </location>
</feature>
<comment type="function">
    <text evidence="1">Required for the first step of diphthamide biosynthesis, the transfer of 3-amino-3-carboxypropyl from S-adenosyl-L-methionine to a histidine residue. Diphthamide is a post-translational modification of histidine which occurs in elongation factor 2.</text>
</comment>
<keyword evidence="10" id="KW-0408">Iron</keyword>
<evidence type="ECO:0000256" key="5">
    <source>
        <dbReference type="ARBA" id="ARBA00006169"/>
    </source>
</evidence>
<keyword evidence="9" id="KW-0862">Zinc</keyword>
<dbReference type="VEuPathDB" id="FungiDB:LEMA_P064750.1"/>
<comment type="pathway">
    <text evidence="4">Protein modification; peptidyl-diphthamide biosynthesis.</text>
</comment>
<proteinExistence type="inferred from homology"/>
<evidence type="ECO:0000259" key="14">
    <source>
        <dbReference type="PROSITE" id="PS51074"/>
    </source>
</evidence>
<dbReference type="PROSITE" id="PS50076">
    <property type="entry name" value="DNAJ_2"/>
    <property type="match status" value="1"/>
</dbReference>
<keyword evidence="8" id="KW-0479">Metal-binding</keyword>
<evidence type="ECO:0000256" key="8">
    <source>
        <dbReference type="ARBA" id="ARBA00022723"/>
    </source>
</evidence>
<dbReference type="OrthoDB" id="445556at2759"/>
<dbReference type="eggNOG" id="KOG0714">
    <property type="taxonomic scope" value="Eukaryota"/>
</dbReference>
<dbReference type="Pfam" id="PF05207">
    <property type="entry name" value="Zn_ribbon_CSL"/>
    <property type="match status" value="1"/>
</dbReference>
<sequence>MAYTKDYYRILGLIGGTSSPPSSSSGSSSTNISTEEVRRAYKLALLNAHPDKRGAAGEHREDKRESGRQNGMGHGCDPGLITQTSQSQTTTRHTIDEIKEAYAHLADAQKKAEYDRWWTVQARWGGGAAGATTTTSGAGAGVDATATNAFNTDFILGLEILDLADFEARPRARCEPAEQHGLAGARDDNPDPNNVPRHCQTGHNDTQAAGKDGHDDVGDADYHDNDNEQAQTEWTRSCRCGAQPGFAISEHELEAAERRGEREVLVGCGGCSLWVRVGFDVEDD</sequence>
<accession>E4ZGC9</accession>
<feature type="region of interest" description="Disordered" evidence="12">
    <location>
        <begin position="47"/>
        <end position="91"/>
    </location>
</feature>
<evidence type="ECO:0000256" key="12">
    <source>
        <dbReference type="SAM" id="MobiDB-lite"/>
    </source>
</evidence>
<feature type="region of interest" description="Disordered" evidence="12">
    <location>
        <begin position="174"/>
        <end position="230"/>
    </location>
</feature>
<organism evidence="15 16">
    <name type="scientific">Leptosphaeria maculans (strain JN3 / isolate v23.1.3 / race Av1-4-5-6-7-8)</name>
    <name type="common">Blackleg fungus</name>
    <name type="synonym">Phoma lingam</name>
    <dbReference type="NCBI Taxonomy" id="985895"/>
    <lineage>
        <taxon>Eukaryota</taxon>
        <taxon>Fungi</taxon>
        <taxon>Dikarya</taxon>
        <taxon>Ascomycota</taxon>
        <taxon>Pezizomycotina</taxon>
        <taxon>Dothideomycetes</taxon>
        <taxon>Pleosporomycetidae</taxon>
        <taxon>Pleosporales</taxon>
        <taxon>Pleosporineae</taxon>
        <taxon>Leptosphaeriaceae</taxon>
        <taxon>Plenodomus</taxon>
        <taxon>Plenodomus lingam/Leptosphaeria maculans species complex</taxon>
    </lineage>
</organism>
<dbReference type="InterPro" id="IPR007872">
    <property type="entry name" value="DPH_MB_dom"/>
</dbReference>
<dbReference type="PANTHER" id="PTHR21454:SF46">
    <property type="entry name" value="DIPHTHAMIDE BIOSYNTHESIS PROTEIN 4"/>
    <property type="match status" value="1"/>
</dbReference>
<dbReference type="Gene3D" id="3.10.660.10">
    <property type="entry name" value="DPH Zinc finger"/>
    <property type="match status" value="1"/>
</dbReference>
<evidence type="ECO:0000256" key="6">
    <source>
        <dbReference type="ARBA" id="ARBA00021797"/>
    </source>
</evidence>
<keyword evidence="7" id="KW-0963">Cytoplasm</keyword>
<feature type="region of interest" description="Disordered" evidence="12">
    <location>
        <begin position="14"/>
        <end position="34"/>
    </location>
</feature>
<dbReference type="GO" id="GO:0046872">
    <property type="term" value="F:metal ion binding"/>
    <property type="evidence" value="ECO:0007669"/>
    <property type="project" value="UniProtKB-KW"/>
</dbReference>
<dbReference type="UniPathway" id="UPA00559"/>
<evidence type="ECO:0000256" key="11">
    <source>
        <dbReference type="ARBA" id="ARBA00023242"/>
    </source>
</evidence>
<dbReference type="SUPFAM" id="SSF46565">
    <property type="entry name" value="Chaperone J-domain"/>
    <property type="match status" value="1"/>
</dbReference>
<evidence type="ECO:0000256" key="1">
    <source>
        <dbReference type="ARBA" id="ARBA00003474"/>
    </source>
</evidence>
<protein>
    <recommendedName>
        <fullName evidence="6">Diphthamide biosynthesis protein 4</fullName>
    </recommendedName>
</protein>
<dbReference type="GO" id="GO:0017183">
    <property type="term" value="P:protein histidyl modification to diphthamide"/>
    <property type="evidence" value="ECO:0007669"/>
    <property type="project" value="UniProtKB-UniPathway"/>
</dbReference>
<gene>
    <name evidence="15" type="ORF">LEMA_P064750.1</name>
</gene>
<dbReference type="OMA" id="WYHACRC"/>
<reference evidence="16" key="1">
    <citation type="journal article" date="2011" name="Nat. Commun.">
        <title>Effector diversification within compartments of the Leptosphaeria maculans genome affected by Repeat-Induced Point mutations.</title>
        <authorList>
            <person name="Rouxel T."/>
            <person name="Grandaubert J."/>
            <person name="Hane J.K."/>
            <person name="Hoede C."/>
            <person name="van de Wouw A.P."/>
            <person name="Couloux A."/>
            <person name="Dominguez V."/>
            <person name="Anthouard V."/>
            <person name="Bally P."/>
            <person name="Bourras S."/>
            <person name="Cozijnsen A.J."/>
            <person name="Ciuffetti L.M."/>
            <person name="Degrave A."/>
            <person name="Dilmaghani A."/>
            <person name="Duret L."/>
            <person name="Fudal I."/>
            <person name="Goodwin S.B."/>
            <person name="Gout L."/>
            <person name="Glaser N."/>
            <person name="Linglin J."/>
            <person name="Kema G.H.J."/>
            <person name="Lapalu N."/>
            <person name="Lawrence C.B."/>
            <person name="May K."/>
            <person name="Meyer M."/>
            <person name="Ollivier B."/>
            <person name="Poulain J."/>
            <person name="Schoch C.L."/>
            <person name="Simon A."/>
            <person name="Spatafora J.W."/>
            <person name="Stachowiak A."/>
            <person name="Turgeon B.G."/>
            <person name="Tyler B.M."/>
            <person name="Vincent D."/>
            <person name="Weissenbach J."/>
            <person name="Amselem J."/>
            <person name="Quesneville H."/>
            <person name="Oliver R.P."/>
            <person name="Wincker P."/>
            <person name="Balesdent M.-H."/>
            <person name="Howlett B.J."/>
        </authorList>
    </citation>
    <scope>NUCLEOTIDE SEQUENCE [LARGE SCALE GENOMIC DNA]</scope>
    <source>
        <strain evidence="16">JN3 / isolate v23.1.3 / race Av1-4-5-6-7-8</strain>
    </source>
</reference>
<dbReference type="EMBL" id="FP929064">
    <property type="protein sequence ID" value="CBX90349.1"/>
    <property type="molecule type" value="Genomic_DNA"/>
</dbReference>
<comment type="subcellular location">
    <subcellularLocation>
        <location evidence="3">Cytoplasm</location>
    </subcellularLocation>
    <subcellularLocation>
        <location evidence="2">Nucleus</location>
    </subcellularLocation>
</comment>
<dbReference type="AlphaFoldDB" id="E4ZGC9"/>
<evidence type="ECO:0000256" key="9">
    <source>
        <dbReference type="ARBA" id="ARBA00022833"/>
    </source>
</evidence>
<dbReference type="InterPro" id="IPR044248">
    <property type="entry name" value="DPH3/4-like"/>
</dbReference>
<dbReference type="GO" id="GO:0005634">
    <property type="term" value="C:nucleus"/>
    <property type="evidence" value="ECO:0007669"/>
    <property type="project" value="UniProtKB-SubCell"/>
</dbReference>
<dbReference type="InterPro" id="IPR036671">
    <property type="entry name" value="DPH_MB_sf"/>
</dbReference>
<keyword evidence="16" id="KW-1185">Reference proteome</keyword>
<feature type="domain" description="DPH-type MB" evidence="14">
    <location>
        <begin position="213"/>
        <end position="280"/>
    </location>
</feature>
<evidence type="ECO:0000313" key="15">
    <source>
        <dbReference type="EMBL" id="CBX90349.1"/>
    </source>
</evidence>
<dbReference type="PRINTS" id="PR00625">
    <property type="entry name" value="JDOMAIN"/>
</dbReference>
<feature type="compositionally biased region" description="Low complexity" evidence="12">
    <location>
        <begin position="16"/>
        <end position="30"/>
    </location>
</feature>
<dbReference type="InParanoid" id="E4ZGC9"/>
<evidence type="ECO:0000256" key="3">
    <source>
        <dbReference type="ARBA" id="ARBA00004496"/>
    </source>
</evidence>